<reference evidence="2" key="1">
    <citation type="submission" date="2015-12" db="EMBL/GenBank/DDBJ databases">
        <authorList>
            <person name="Lima A."/>
            <person name="Farahani Zayas N."/>
            <person name="Castro Da Silva M.A."/>
            <person name="Cabral A."/>
            <person name="Pessatti M.L."/>
        </authorList>
    </citation>
    <scope>NUCLEOTIDE SEQUENCE [LARGE SCALE GENOMIC DNA]</scope>
    <source>
        <strain evidence="2">LAMA 842</strain>
    </source>
</reference>
<keyword evidence="2" id="KW-1185">Reference proteome</keyword>
<accession>A0A137S7V1</accession>
<dbReference type="Proteomes" id="UP000070282">
    <property type="component" value="Unassembled WGS sequence"/>
</dbReference>
<name>A0A137S7V1_9GAMM</name>
<evidence type="ECO:0000313" key="1">
    <source>
        <dbReference type="EMBL" id="KXO08478.1"/>
    </source>
</evidence>
<dbReference type="Gene3D" id="3.10.450.50">
    <property type="match status" value="1"/>
</dbReference>
<dbReference type="EMBL" id="LOCO01000016">
    <property type="protein sequence ID" value="KXO08478.1"/>
    <property type="molecule type" value="Genomic_DNA"/>
</dbReference>
<sequence>MSAFSEIHEVLGQYFDTLYFCDLEKFDAVFHPQAIYATADEAPLLHRSMPEYRKVIASRRSPASRNEQRRDIVEAIEVAGENTAFARVRCSIGERDFLDMLSLVRTEGRWLIIAKIFQIIENKE</sequence>
<proteinExistence type="predicted"/>
<evidence type="ECO:0000313" key="2">
    <source>
        <dbReference type="Proteomes" id="UP000070282"/>
    </source>
</evidence>
<dbReference type="Pfam" id="PF12893">
    <property type="entry name" value="Lumazine_bd_2"/>
    <property type="match status" value="1"/>
</dbReference>
<organism evidence="1 2">
    <name type="scientific">Marinobacter excellens LAMA 842</name>
    <dbReference type="NCBI Taxonomy" id="1306954"/>
    <lineage>
        <taxon>Bacteria</taxon>
        <taxon>Pseudomonadati</taxon>
        <taxon>Pseudomonadota</taxon>
        <taxon>Gammaproteobacteria</taxon>
        <taxon>Pseudomonadales</taxon>
        <taxon>Marinobacteraceae</taxon>
        <taxon>Marinobacter</taxon>
    </lineage>
</organism>
<evidence type="ECO:0008006" key="3">
    <source>
        <dbReference type="Google" id="ProtNLM"/>
    </source>
</evidence>
<comment type="caution">
    <text evidence="1">The sequence shown here is derived from an EMBL/GenBank/DDBJ whole genome shotgun (WGS) entry which is preliminary data.</text>
</comment>
<dbReference type="InterPro" id="IPR032710">
    <property type="entry name" value="NTF2-like_dom_sf"/>
</dbReference>
<dbReference type="RefSeq" id="WP_061332808.1">
    <property type="nucleotide sequence ID" value="NZ_LOCO01000016.1"/>
</dbReference>
<dbReference type="InterPro" id="IPR039437">
    <property type="entry name" value="FrzH/put_lumazine-bd"/>
</dbReference>
<dbReference type="SUPFAM" id="SSF54427">
    <property type="entry name" value="NTF2-like"/>
    <property type="match status" value="1"/>
</dbReference>
<dbReference type="AlphaFoldDB" id="A0A137S7V1"/>
<protein>
    <recommendedName>
        <fullName evidence="3">Lumazine-binding</fullName>
    </recommendedName>
</protein>
<gene>
    <name evidence="1" type="ORF">J122_2850</name>
</gene>
<dbReference type="PATRIC" id="fig|1306954.6.peg.1130"/>